<sequence length="156" mass="17391">MRQFHDAGSSLGSRLYVAACPNMSGDSNIGYKSFTSDVHKYVSNIESVVMIESHGSDLSMTETHVSHVNVDILLLTARKTYDINIPALSSDSTLSVVVLCKALYALYTDELHDRYRRRGLGYSLTDEEKNLLNISRLSLNEESIVNIVQLSDSMVR</sequence>
<reference evidence="1 2" key="1">
    <citation type="journal article" date="2017" name="PLoS Biol.">
        <title>The sea cucumber genome provides insights into morphological evolution and visceral regeneration.</title>
        <authorList>
            <person name="Zhang X."/>
            <person name="Sun L."/>
            <person name="Yuan J."/>
            <person name="Sun Y."/>
            <person name="Gao Y."/>
            <person name="Zhang L."/>
            <person name="Li S."/>
            <person name="Dai H."/>
            <person name="Hamel J.F."/>
            <person name="Liu C."/>
            <person name="Yu Y."/>
            <person name="Liu S."/>
            <person name="Lin W."/>
            <person name="Guo K."/>
            <person name="Jin S."/>
            <person name="Xu P."/>
            <person name="Storey K.B."/>
            <person name="Huan P."/>
            <person name="Zhang T."/>
            <person name="Zhou Y."/>
            <person name="Zhang J."/>
            <person name="Lin C."/>
            <person name="Li X."/>
            <person name="Xing L."/>
            <person name="Huo D."/>
            <person name="Sun M."/>
            <person name="Wang L."/>
            <person name="Mercier A."/>
            <person name="Li F."/>
            <person name="Yang H."/>
            <person name="Xiang J."/>
        </authorList>
    </citation>
    <scope>NUCLEOTIDE SEQUENCE [LARGE SCALE GENOMIC DNA]</scope>
    <source>
        <strain evidence="1">Shaxun</strain>
        <tissue evidence="1">Muscle</tissue>
    </source>
</reference>
<name>A0A2G8KLY1_STIJA</name>
<gene>
    <name evidence="1" type="ORF">BSL78_14122</name>
</gene>
<organism evidence="1 2">
    <name type="scientific">Stichopus japonicus</name>
    <name type="common">Sea cucumber</name>
    <dbReference type="NCBI Taxonomy" id="307972"/>
    <lineage>
        <taxon>Eukaryota</taxon>
        <taxon>Metazoa</taxon>
        <taxon>Echinodermata</taxon>
        <taxon>Eleutherozoa</taxon>
        <taxon>Echinozoa</taxon>
        <taxon>Holothuroidea</taxon>
        <taxon>Aspidochirotacea</taxon>
        <taxon>Aspidochirotida</taxon>
        <taxon>Stichopodidae</taxon>
        <taxon>Apostichopus</taxon>
    </lineage>
</organism>
<comment type="caution">
    <text evidence="1">The sequence shown here is derived from an EMBL/GenBank/DDBJ whole genome shotgun (WGS) entry which is preliminary data.</text>
</comment>
<evidence type="ECO:0000313" key="1">
    <source>
        <dbReference type="EMBL" id="PIK49016.1"/>
    </source>
</evidence>
<keyword evidence="2" id="KW-1185">Reference proteome</keyword>
<proteinExistence type="predicted"/>
<evidence type="ECO:0000313" key="2">
    <source>
        <dbReference type="Proteomes" id="UP000230750"/>
    </source>
</evidence>
<accession>A0A2G8KLY1</accession>
<dbReference type="EMBL" id="MRZV01000487">
    <property type="protein sequence ID" value="PIK49016.1"/>
    <property type="molecule type" value="Genomic_DNA"/>
</dbReference>
<dbReference type="AlphaFoldDB" id="A0A2G8KLY1"/>
<dbReference type="Proteomes" id="UP000230750">
    <property type="component" value="Unassembled WGS sequence"/>
</dbReference>
<protein>
    <submittedName>
        <fullName evidence="1">Uncharacterized protein</fullName>
    </submittedName>
</protein>